<keyword evidence="2" id="KW-1185">Reference proteome</keyword>
<protein>
    <submittedName>
        <fullName evidence="1">Uncharacterized protein</fullName>
    </submittedName>
</protein>
<gene>
    <name evidence="1" type="ORF">K0M31_008513</name>
</gene>
<organism evidence="1 2">
    <name type="scientific">Melipona bicolor</name>
    <dbReference type="NCBI Taxonomy" id="60889"/>
    <lineage>
        <taxon>Eukaryota</taxon>
        <taxon>Metazoa</taxon>
        <taxon>Ecdysozoa</taxon>
        <taxon>Arthropoda</taxon>
        <taxon>Hexapoda</taxon>
        <taxon>Insecta</taxon>
        <taxon>Pterygota</taxon>
        <taxon>Neoptera</taxon>
        <taxon>Endopterygota</taxon>
        <taxon>Hymenoptera</taxon>
        <taxon>Apocrita</taxon>
        <taxon>Aculeata</taxon>
        <taxon>Apoidea</taxon>
        <taxon>Anthophila</taxon>
        <taxon>Apidae</taxon>
        <taxon>Melipona</taxon>
    </lineage>
</organism>
<reference evidence="1" key="1">
    <citation type="submission" date="2021-10" db="EMBL/GenBank/DDBJ databases">
        <title>Melipona bicolor Genome sequencing and assembly.</title>
        <authorList>
            <person name="Araujo N.S."/>
            <person name="Arias M.C."/>
        </authorList>
    </citation>
    <scope>NUCLEOTIDE SEQUENCE</scope>
    <source>
        <strain evidence="1">USP_2M_L1-L4_2017</strain>
        <tissue evidence="1">Whole body</tissue>
    </source>
</reference>
<dbReference type="EMBL" id="JAHYIQ010000020">
    <property type="protein sequence ID" value="KAK1123824.1"/>
    <property type="molecule type" value="Genomic_DNA"/>
</dbReference>
<comment type="caution">
    <text evidence="1">The sequence shown here is derived from an EMBL/GenBank/DDBJ whole genome shotgun (WGS) entry which is preliminary data.</text>
</comment>
<evidence type="ECO:0000313" key="1">
    <source>
        <dbReference type="EMBL" id="KAK1123824.1"/>
    </source>
</evidence>
<name>A0AA40FRU4_9HYME</name>
<dbReference type="Proteomes" id="UP001177670">
    <property type="component" value="Unassembled WGS sequence"/>
</dbReference>
<accession>A0AA40FRU4</accession>
<evidence type="ECO:0000313" key="2">
    <source>
        <dbReference type="Proteomes" id="UP001177670"/>
    </source>
</evidence>
<dbReference type="AlphaFoldDB" id="A0AA40FRU4"/>
<sequence length="392" mass="46274">MADQFGRIIETILRNQNLSINDQEYVELRDGLKWYQRFHQMGKTELIDKSRGVFLDVREISSHLKVHYKWLAKFIKKLLALSRDSGAKLESSDFSEKYLNVAIDADKYRKIRKKIKKLLFVPSPHISESSMIFHERLRSISRKLEIIEEDLIDSLRTKLKVVSVSSPDNLIVRKNLIEICVKSFENVVEDATRIEEMSGDVSKIEEINSKREVETSEDFVEIEIWPIYEFFFFLFAYRFQRRFCDEFSDDFKEEMRRNFEKNFDKGNQTSENLVDCHAETAGESFGRIYKESVFRKFENVPTIPPRLIGLMKALNANEISTRRRITLLPELLFSVEEFAERSFAVKNSNILLHWYDNEEDGTEENFNIFQVIFNHFHCSNSEYSNLIISVTL</sequence>
<proteinExistence type="predicted"/>